<keyword evidence="3" id="KW-1003">Cell membrane</keyword>
<name>A0A4P9VJL5_9GAMM</name>
<dbReference type="Gene3D" id="1.20.81.30">
    <property type="entry name" value="Type II secretion system (T2SS), domain F"/>
    <property type="match status" value="2"/>
</dbReference>
<feature type="domain" description="Type II secretion system protein GspF" evidence="8">
    <location>
        <begin position="21"/>
        <end position="131"/>
    </location>
</feature>
<evidence type="ECO:0000313" key="10">
    <source>
        <dbReference type="Proteomes" id="UP000257039"/>
    </source>
</evidence>
<evidence type="ECO:0000256" key="1">
    <source>
        <dbReference type="ARBA" id="ARBA00004651"/>
    </source>
</evidence>
<feature type="transmembrane region" description="Helical" evidence="7">
    <location>
        <begin position="147"/>
        <end position="166"/>
    </location>
</feature>
<proteinExistence type="inferred from homology"/>
<evidence type="ECO:0000259" key="8">
    <source>
        <dbReference type="Pfam" id="PF00482"/>
    </source>
</evidence>
<dbReference type="Pfam" id="PF00482">
    <property type="entry name" value="T2SSF"/>
    <property type="match status" value="2"/>
</dbReference>
<comment type="subcellular location">
    <subcellularLocation>
        <location evidence="1">Cell membrane</location>
        <topology evidence="1">Multi-pass membrane protein</topology>
    </subcellularLocation>
</comment>
<keyword evidence="6 7" id="KW-0472">Membrane</keyword>
<keyword evidence="5 7" id="KW-1133">Transmembrane helix</keyword>
<keyword evidence="4 7" id="KW-0812">Transmembrane</keyword>
<reference evidence="9 10" key="1">
    <citation type="submission" date="2017-04" db="EMBL/GenBank/DDBJ databases">
        <title>Draft genome sequence of Zooshikella ganghwensis VG4 isolated from Red Sea sediments.</title>
        <authorList>
            <person name="Rehman Z."/>
            <person name="Alam I."/>
            <person name="Kamau A."/>
            <person name="Bajic V."/>
            <person name="Leiknes T."/>
        </authorList>
    </citation>
    <scope>NUCLEOTIDE SEQUENCE [LARGE SCALE GENOMIC DNA]</scope>
    <source>
        <strain evidence="9 10">VG4</strain>
    </source>
</reference>
<evidence type="ECO:0000256" key="4">
    <source>
        <dbReference type="ARBA" id="ARBA00022692"/>
    </source>
</evidence>
<dbReference type="InterPro" id="IPR042094">
    <property type="entry name" value="T2SS_GspF_sf"/>
</dbReference>
<dbReference type="EMBL" id="NDXW01000001">
    <property type="protein sequence ID" value="RDH42350.1"/>
    <property type="molecule type" value="Genomic_DNA"/>
</dbReference>
<comment type="caution">
    <text evidence="9">The sequence shown here is derived from an EMBL/GenBank/DDBJ whole genome shotgun (WGS) entry which is preliminary data.</text>
</comment>
<gene>
    <name evidence="9" type="ORF">B9G39_02215</name>
</gene>
<accession>A0A4P9VJL5</accession>
<dbReference type="Proteomes" id="UP000257039">
    <property type="component" value="Unassembled WGS sequence"/>
</dbReference>
<dbReference type="RefSeq" id="WP_094785871.1">
    <property type="nucleotide sequence ID" value="NZ_NDXW01000001.1"/>
</dbReference>
<dbReference type="AlphaFoldDB" id="A0A4P9VJL5"/>
<evidence type="ECO:0000256" key="2">
    <source>
        <dbReference type="ARBA" id="ARBA00005745"/>
    </source>
</evidence>
<dbReference type="InterPro" id="IPR003004">
    <property type="entry name" value="GspF/PilC"/>
</dbReference>
<evidence type="ECO:0000256" key="7">
    <source>
        <dbReference type="SAM" id="Phobius"/>
    </source>
</evidence>
<evidence type="ECO:0000256" key="3">
    <source>
        <dbReference type="ARBA" id="ARBA00022475"/>
    </source>
</evidence>
<sequence>MVKRTNKINKRPLSTEDLANFYFQLSRLEESGISIEQAFKLFITNKGELSKRSSIALSEIKQGQPLSKAGKKAGLLSNKDAYIIEVAESGGVQNIIYRELATVYQDRLKNIKLIKSRLALPLFIVICAVFIKNFPDFFLGRISLFEYLFDNIANLLILFLSIYTAFKLPDWVRNGPLSFLQQGWDIITTRIPYLSDWYIRSNIRDFIQSLGLLTRAGLPILEAIPKSYNILENKLLKNQLKEIDENLQKGDSFSQALSTISIINPEIKQVISTGEYSGDLSGALLHCAKNEAENIAIHTNTMVDWIPRIVYFTVICWIAYGIIQGGPPIGYIESP</sequence>
<feature type="domain" description="Type II secretion system protein GspF" evidence="8">
    <location>
        <begin position="206"/>
        <end position="315"/>
    </location>
</feature>
<protein>
    <recommendedName>
        <fullName evidence="8">Type II secretion system protein GspF domain-containing protein</fullName>
    </recommendedName>
</protein>
<comment type="similarity">
    <text evidence="2">Belongs to the GSP F family.</text>
</comment>
<feature type="transmembrane region" description="Helical" evidence="7">
    <location>
        <begin position="118"/>
        <end position="135"/>
    </location>
</feature>
<dbReference type="PANTHER" id="PTHR30012">
    <property type="entry name" value="GENERAL SECRETION PATHWAY PROTEIN"/>
    <property type="match status" value="1"/>
</dbReference>
<keyword evidence="10" id="KW-1185">Reference proteome</keyword>
<organism evidence="9 10">
    <name type="scientific">Zooshikella ganghwensis</name>
    <dbReference type="NCBI Taxonomy" id="202772"/>
    <lineage>
        <taxon>Bacteria</taxon>
        <taxon>Pseudomonadati</taxon>
        <taxon>Pseudomonadota</taxon>
        <taxon>Gammaproteobacteria</taxon>
        <taxon>Oceanospirillales</taxon>
        <taxon>Zooshikellaceae</taxon>
        <taxon>Zooshikella</taxon>
    </lineage>
</organism>
<dbReference type="GO" id="GO:0005886">
    <property type="term" value="C:plasma membrane"/>
    <property type="evidence" value="ECO:0007669"/>
    <property type="project" value="UniProtKB-SubCell"/>
</dbReference>
<evidence type="ECO:0000256" key="6">
    <source>
        <dbReference type="ARBA" id="ARBA00023136"/>
    </source>
</evidence>
<dbReference type="PANTHER" id="PTHR30012:SF0">
    <property type="entry name" value="TYPE II SECRETION SYSTEM PROTEIN F-RELATED"/>
    <property type="match status" value="1"/>
</dbReference>
<evidence type="ECO:0000313" key="9">
    <source>
        <dbReference type="EMBL" id="RDH42350.1"/>
    </source>
</evidence>
<evidence type="ECO:0000256" key="5">
    <source>
        <dbReference type="ARBA" id="ARBA00022989"/>
    </source>
</evidence>
<dbReference type="InterPro" id="IPR018076">
    <property type="entry name" value="T2SS_GspF_dom"/>
</dbReference>